<reference evidence="3 4" key="1">
    <citation type="submission" date="2020-09" db="EMBL/GenBank/DDBJ databases">
        <title>TT11 complete genome.</title>
        <authorList>
            <person name="Wu Z."/>
        </authorList>
    </citation>
    <scope>NUCLEOTIDE SEQUENCE [LARGE SCALE GENOMIC DNA]</scope>
    <source>
        <strain evidence="3 4">TT11</strain>
    </source>
</reference>
<dbReference type="EMBL" id="JACVXB010000002">
    <property type="protein sequence ID" value="MBD0831712.1"/>
    <property type="molecule type" value="Genomic_DNA"/>
</dbReference>
<comment type="caution">
    <text evidence="3">The sequence shown here is derived from an EMBL/GenBank/DDBJ whole genome shotgun (WGS) entry which is preliminary data.</text>
</comment>
<dbReference type="RefSeq" id="WP_188229504.1">
    <property type="nucleotide sequence ID" value="NZ_JACVXB010000002.1"/>
</dbReference>
<organism evidence="3 4">
    <name type="scientific">Aestuariibaculum sediminum</name>
    <dbReference type="NCBI Taxonomy" id="2770637"/>
    <lineage>
        <taxon>Bacteria</taxon>
        <taxon>Pseudomonadati</taxon>
        <taxon>Bacteroidota</taxon>
        <taxon>Flavobacteriia</taxon>
        <taxon>Flavobacteriales</taxon>
        <taxon>Flavobacteriaceae</taxon>
    </lineage>
</organism>
<protein>
    <submittedName>
        <fullName evidence="3">T9SS type A sorting domain-containing protein</fullName>
    </submittedName>
</protein>
<evidence type="ECO:0000313" key="4">
    <source>
        <dbReference type="Proteomes" id="UP000600588"/>
    </source>
</evidence>
<accession>A0A8J6PZN1</accession>
<dbReference type="Pfam" id="PF18962">
    <property type="entry name" value="Por_Secre_tail"/>
    <property type="match status" value="1"/>
</dbReference>
<evidence type="ECO:0000256" key="1">
    <source>
        <dbReference type="ARBA" id="ARBA00022729"/>
    </source>
</evidence>
<gene>
    <name evidence="3" type="ORF">ICJ83_06160</name>
</gene>
<dbReference type="NCBIfam" id="TIGR04183">
    <property type="entry name" value="Por_Secre_tail"/>
    <property type="match status" value="1"/>
</dbReference>
<evidence type="ECO:0000313" key="3">
    <source>
        <dbReference type="EMBL" id="MBD0831712.1"/>
    </source>
</evidence>
<evidence type="ECO:0000259" key="2">
    <source>
        <dbReference type="Pfam" id="PF18962"/>
    </source>
</evidence>
<proteinExistence type="predicted"/>
<keyword evidence="1" id="KW-0732">Signal</keyword>
<dbReference type="Proteomes" id="UP000600588">
    <property type="component" value="Unassembled WGS sequence"/>
</dbReference>
<dbReference type="InterPro" id="IPR026444">
    <property type="entry name" value="Secre_tail"/>
</dbReference>
<feature type="non-terminal residue" evidence="3">
    <location>
        <position position="1"/>
    </location>
</feature>
<name>A0A8J6PZN1_9FLAO</name>
<feature type="domain" description="Secretion system C-terminal sorting" evidence="2">
    <location>
        <begin position="259"/>
        <end position="326"/>
    </location>
</feature>
<keyword evidence="4" id="KW-1185">Reference proteome</keyword>
<dbReference type="AlphaFoldDB" id="A0A8J6PZN1"/>
<sequence>YTTNGTCPNSDTQSVTINALDDASFSYSAAAYGVNDSDPTPTITGLSGGSFSSTTGLSINASTGVIDVSASTAGTYTVTYTTSGTCPNSGTQSVTMNALDDASFNYSAAAYCVNDSDPTPTITGLSGGSFSSTSGLSINASTGVIDVSASTAGTYTVTYTTNGTCPNSQKKDVIIKSLIDASVTQNSGELIANQDGAQYQWYKCPDTILSGQTSQSFTAMENGEYKVEILLNGCSITSECILVTSLSITSLNDTSYFNLYPNPTRTNIKVKTSEGGMYQIYDTIGQLVHTVRINPNVENVINLSHLSDGLYIFKSENNTIIKKLIIEK</sequence>